<keyword evidence="6 8" id="KW-0503">Monooxygenase</keyword>
<evidence type="ECO:0000256" key="1">
    <source>
        <dbReference type="ARBA" id="ARBA00010617"/>
    </source>
</evidence>
<evidence type="ECO:0008006" key="11">
    <source>
        <dbReference type="Google" id="ProtNLM"/>
    </source>
</evidence>
<organism evidence="9 10">
    <name type="scientific">Mycena sanguinolenta</name>
    <dbReference type="NCBI Taxonomy" id="230812"/>
    <lineage>
        <taxon>Eukaryota</taxon>
        <taxon>Fungi</taxon>
        <taxon>Dikarya</taxon>
        <taxon>Basidiomycota</taxon>
        <taxon>Agaricomycotina</taxon>
        <taxon>Agaricomycetes</taxon>
        <taxon>Agaricomycetidae</taxon>
        <taxon>Agaricales</taxon>
        <taxon>Marasmiineae</taxon>
        <taxon>Mycenaceae</taxon>
        <taxon>Mycena</taxon>
    </lineage>
</organism>
<dbReference type="PRINTS" id="PR00385">
    <property type="entry name" value="P450"/>
</dbReference>
<dbReference type="InterPro" id="IPR002401">
    <property type="entry name" value="Cyt_P450_E_grp-I"/>
</dbReference>
<gene>
    <name evidence="9" type="ORF">MSAN_01942900</name>
</gene>
<keyword evidence="4 8" id="KW-0560">Oxidoreductase</keyword>
<dbReference type="InterPro" id="IPR017972">
    <property type="entry name" value="Cyt_P450_CS"/>
</dbReference>
<dbReference type="Gene3D" id="1.10.630.10">
    <property type="entry name" value="Cytochrome P450"/>
    <property type="match status" value="1"/>
</dbReference>
<dbReference type="AlphaFoldDB" id="A0A8H7CQK0"/>
<dbReference type="PANTHER" id="PTHR24291:SF50">
    <property type="entry name" value="BIFUNCTIONAL ALBAFLAVENONE MONOOXYGENASE_TERPENE SYNTHASE"/>
    <property type="match status" value="1"/>
</dbReference>
<dbReference type="GO" id="GO:0005506">
    <property type="term" value="F:iron ion binding"/>
    <property type="evidence" value="ECO:0007669"/>
    <property type="project" value="InterPro"/>
</dbReference>
<comment type="cofactor">
    <cofactor evidence="7">
        <name>heme</name>
        <dbReference type="ChEBI" id="CHEBI:30413"/>
    </cofactor>
</comment>
<dbReference type="Proteomes" id="UP000623467">
    <property type="component" value="Unassembled WGS sequence"/>
</dbReference>
<comment type="caution">
    <text evidence="9">The sequence shown here is derived from an EMBL/GenBank/DDBJ whole genome shotgun (WGS) entry which is preliminary data.</text>
</comment>
<keyword evidence="2 7" id="KW-0349">Heme</keyword>
<name>A0A8H7CQK0_9AGAR</name>
<dbReference type="GO" id="GO:0004497">
    <property type="term" value="F:monooxygenase activity"/>
    <property type="evidence" value="ECO:0007669"/>
    <property type="project" value="UniProtKB-KW"/>
</dbReference>
<dbReference type="PANTHER" id="PTHR24291">
    <property type="entry name" value="CYTOCHROME P450 FAMILY 4"/>
    <property type="match status" value="1"/>
</dbReference>
<sequence length="287" mass="32035">MALASADSQPPGGPYCARERLHEFMQEQVAERKALHAAGDIRADVFTLMVEANQDESNKYQLDDAELIGNVFLLMLAGHETTANSLAVTLMYMSLHQDIQNEVVEQIMSVVGPDRDPDYDDHSKLDKVLSIFYEAIRMMPPAHAVVREATQDTVLTAQNPVGEEGTQTIPIPKGTHVFLDMVGVHYNPRYFKDPEMYMPSRWYGLPADTEQIAAFSVGPRACLGRKFATAEATCFLTLLLRDWQVLPGLRAGETKEAWGARVLNNTRTGLTLTVADFPVKLARRRRV</sequence>
<evidence type="ECO:0000256" key="7">
    <source>
        <dbReference type="PIRSR" id="PIRSR602401-1"/>
    </source>
</evidence>
<dbReference type="InterPro" id="IPR050196">
    <property type="entry name" value="Cytochrome_P450_Monoox"/>
</dbReference>
<dbReference type="PROSITE" id="PS00086">
    <property type="entry name" value="CYTOCHROME_P450"/>
    <property type="match status" value="1"/>
</dbReference>
<feature type="binding site" description="axial binding residue" evidence="7">
    <location>
        <position position="222"/>
    </location>
    <ligand>
        <name>heme</name>
        <dbReference type="ChEBI" id="CHEBI:30413"/>
    </ligand>
    <ligandPart>
        <name>Fe</name>
        <dbReference type="ChEBI" id="CHEBI:18248"/>
    </ligandPart>
</feature>
<keyword evidence="5 7" id="KW-0408">Iron</keyword>
<evidence type="ECO:0000313" key="9">
    <source>
        <dbReference type="EMBL" id="KAF7344607.1"/>
    </source>
</evidence>
<keyword evidence="10" id="KW-1185">Reference proteome</keyword>
<reference evidence="9" key="1">
    <citation type="submission" date="2020-05" db="EMBL/GenBank/DDBJ databases">
        <title>Mycena genomes resolve the evolution of fungal bioluminescence.</title>
        <authorList>
            <person name="Tsai I.J."/>
        </authorList>
    </citation>
    <scope>NUCLEOTIDE SEQUENCE</scope>
    <source>
        <strain evidence="9">160909Yilan</strain>
    </source>
</reference>
<keyword evidence="3 7" id="KW-0479">Metal-binding</keyword>
<evidence type="ECO:0000256" key="6">
    <source>
        <dbReference type="ARBA" id="ARBA00023033"/>
    </source>
</evidence>
<evidence type="ECO:0000256" key="8">
    <source>
        <dbReference type="RuleBase" id="RU000461"/>
    </source>
</evidence>
<comment type="similarity">
    <text evidence="1 8">Belongs to the cytochrome P450 family.</text>
</comment>
<dbReference type="SUPFAM" id="SSF48264">
    <property type="entry name" value="Cytochrome P450"/>
    <property type="match status" value="1"/>
</dbReference>
<evidence type="ECO:0000256" key="4">
    <source>
        <dbReference type="ARBA" id="ARBA00023002"/>
    </source>
</evidence>
<protein>
    <recommendedName>
        <fullName evidence="11">Cytochrome P450</fullName>
    </recommendedName>
</protein>
<dbReference type="OrthoDB" id="1470350at2759"/>
<proteinExistence type="inferred from homology"/>
<dbReference type="Pfam" id="PF00067">
    <property type="entry name" value="p450"/>
    <property type="match status" value="1"/>
</dbReference>
<accession>A0A8H7CQK0</accession>
<evidence type="ECO:0000256" key="3">
    <source>
        <dbReference type="ARBA" id="ARBA00022723"/>
    </source>
</evidence>
<dbReference type="PRINTS" id="PR00463">
    <property type="entry name" value="EP450I"/>
</dbReference>
<dbReference type="GO" id="GO:0016705">
    <property type="term" value="F:oxidoreductase activity, acting on paired donors, with incorporation or reduction of molecular oxygen"/>
    <property type="evidence" value="ECO:0007669"/>
    <property type="project" value="InterPro"/>
</dbReference>
<dbReference type="InterPro" id="IPR001128">
    <property type="entry name" value="Cyt_P450"/>
</dbReference>
<dbReference type="InterPro" id="IPR036396">
    <property type="entry name" value="Cyt_P450_sf"/>
</dbReference>
<evidence type="ECO:0000256" key="2">
    <source>
        <dbReference type="ARBA" id="ARBA00022617"/>
    </source>
</evidence>
<dbReference type="GO" id="GO:0020037">
    <property type="term" value="F:heme binding"/>
    <property type="evidence" value="ECO:0007669"/>
    <property type="project" value="InterPro"/>
</dbReference>
<evidence type="ECO:0000256" key="5">
    <source>
        <dbReference type="ARBA" id="ARBA00023004"/>
    </source>
</evidence>
<dbReference type="EMBL" id="JACAZH010000021">
    <property type="protein sequence ID" value="KAF7344607.1"/>
    <property type="molecule type" value="Genomic_DNA"/>
</dbReference>
<evidence type="ECO:0000313" key="10">
    <source>
        <dbReference type="Proteomes" id="UP000623467"/>
    </source>
</evidence>